<feature type="transmembrane region" description="Helical" evidence="1">
    <location>
        <begin position="88"/>
        <end position="109"/>
    </location>
</feature>
<proteinExistence type="predicted"/>
<dbReference type="Proteomes" id="UP000001052">
    <property type="component" value="Chromosome"/>
</dbReference>
<sequence>MSMQEILLRFIAGGTAVVLISALGRLKYELISGLFVLFPAVTLVSFYFLGQSAGSETVGKVALFSIYAVPTPIAFLLAFYFLQQRLPVTWALFWGVLAWLVAALVLVVLNTKFFHIT</sequence>
<feature type="transmembrane region" description="Helical" evidence="1">
    <location>
        <begin position="61"/>
        <end position="82"/>
    </location>
</feature>
<evidence type="ECO:0000256" key="1">
    <source>
        <dbReference type="SAM" id="Phobius"/>
    </source>
</evidence>
<dbReference type="TCDB" id="9.B.72.1.5">
    <property type="family name" value="the 4 tms glpm (glpm) family"/>
</dbReference>
<keyword evidence="3" id="KW-1185">Reference proteome</keyword>
<feature type="transmembrane region" description="Helical" evidence="1">
    <location>
        <begin position="30"/>
        <end position="49"/>
    </location>
</feature>
<reference evidence="2 3" key="2">
    <citation type="journal article" date="2010" name="Stand. Genomic Sci.">
        <title>Complete genome sequence of Desulfohalobium retbaense type strain (HR(100)).</title>
        <authorList>
            <person name="Spring S."/>
            <person name="Nolan M."/>
            <person name="Lapidus A."/>
            <person name="Glavina Del Rio T."/>
            <person name="Copeland A."/>
            <person name="Tice H."/>
            <person name="Cheng J.F."/>
            <person name="Lucas S."/>
            <person name="Land M."/>
            <person name="Chen F."/>
            <person name="Bruce D."/>
            <person name="Goodwin L."/>
            <person name="Pitluck S."/>
            <person name="Ivanova N."/>
            <person name="Mavromatis K."/>
            <person name="Mikhailova N."/>
            <person name="Pati A."/>
            <person name="Chen A."/>
            <person name="Palaniappan K."/>
            <person name="Hauser L."/>
            <person name="Chang Y.J."/>
            <person name="Jeffries C.D."/>
            <person name="Munk C."/>
            <person name="Kiss H."/>
            <person name="Chain P."/>
            <person name="Han C."/>
            <person name="Brettin T."/>
            <person name="Detter J.C."/>
            <person name="Schuler E."/>
            <person name="Goker M."/>
            <person name="Rohde M."/>
            <person name="Bristow J."/>
            <person name="Eisen J.A."/>
            <person name="Markowitz V."/>
            <person name="Hugenholtz P."/>
            <person name="Kyrpides N.C."/>
            <person name="Klenk H.P."/>
        </authorList>
    </citation>
    <scope>NUCLEOTIDE SEQUENCE [LARGE SCALE GENOMIC DNA]</scope>
    <source>
        <strain evidence="2 3">DSM 5692</strain>
    </source>
</reference>
<accession>C8X5R1</accession>
<dbReference type="OrthoDB" id="1798101at2"/>
<gene>
    <name evidence="2" type="ordered locus">Dret_2476</name>
</gene>
<protein>
    <submittedName>
        <fullName evidence="2">GlpM protein</fullName>
    </submittedName>
</protein>
<feature type="transmembrane region" description="Helical" evidence="1">
    <location>
        <begin position="7"/>
        <end position="24"/>
    </location>
</feature>
<dbReference type="KEGG" id="drt:Dret_2476"/>
<dbReference type="InterPro" id="IPR009707">
    <property type="entry name" value="GlpM/YdgC"/>
</dbReference>
<dbReference type="HOGENOM" id="CLU_2081018_0_0_7"/>
<dbReference type="EMBL" id="CP001734">
    <property type="protein sequence ID" value="ACV69758.1"/>
    <property type="molecule type" value="Genomic_DNA"/>
</dbReference>
<keyword evidence="1" id="KW-0472">Membrane</keyword>
<organism evidence="2 3">
    <name type="scientific">Desulfohalobium retbaense (strain ATCC 49708 / DSM 5692 / JCM 16813 / HR100)</name>
    <dbReference type="NCBI Taxonomy" id="485915"/>
    <lineage>
        <taxon>Bacteria</taxon>
        <taxon>Pseudomonadati</taxon>
        <taxon>Thermodesulfobacteriota</taxon>
        <taxon>Desulfovibrionia</taxon>
        <taxon>Desulfovibrionales</taxon>
        <taxon>Desulfohalobiaceae</taxon>
        <taxon>Desulfohalobium</taxon>
    </lineage>
</organism>
<dbReference type="RefSeq" id="WP_015752892.1">
    <property type="nucleotide sequence ID" value="NC_013223.1"/>
</dbReference>
<evidence type="ECO:0000313" key="2">
    <source>
        <dbReference type="EMBL" id="ACV69758.1"/>
    </source>
</evidence>
<reference evidence="3" key="1">
    <citation type="submission" date="2009-09" db="EMBL/GenBank/DDBJ databases">
        <title>The complete chromosome of Desulfohalobium retbaense DSM 5692.</title>
        <authorList>
            <consortium name="US DOE Joint Genome Institute (JGI-PGF)"/>
            <person name="Lucas S."/>
            <person name="Copeland A."/>
            <person name="Lapidus A."/>
            <person name="Glavina del Rio T."/>
            <person name="Dalin E."/>
            <person name="Tice H."/>
            <person name="Bruce D."/>
            <person name="Goodwin L."/>
            <person name="Pitluck S."/>
            <person name="Kyrpides N."/>
            <person name="Mavromatis K."/>
            <person name="Ivanova N."/>
            <person name="Mikhailova N."/>
            <person name="Munk A.C."/>
            <person name="Brettin T."/>
            <person name="Detter J.C."/>
            <person name="Han C."/>
            <person name="Tapia R."/>
            <person name="Larimer F."/>
            <person name="Land M."/>
            <person name="Hauser L."/>
            <person name="Markowitz V."/>
            <person name="Cheng J.-F."/>
            <person name="Hugenholtz P."/>
            <person name="Woyke T."/>
            <person name="Wu D."/>
            <person name="Spring S."/>
            <person name="Klenk H.-P."/>
            <person name="Eisen J.A."/>
        </authorList>
    </citation>
    <scope>NUCLEOTIDE SEQUENCE [LARGE SCALE GENOMIC DNA]</scope>
    <source>
        <strain evidence="3">DSM 5692</strain>
    </source>
</reference>
<name>C8X5R1_DESRD</name>
<evidence type="ECO:0000313" key="3">
    <source>
        <dbReference type="Proteomes" id="UP000001052"/>
    </source>
</evidence>
<dbReference type="AlphaFoldDB" id="C8X5R1"/>
<dbReference type="Pfam" id="PF06942">
    <property type="entry name" value="GlpM"/>
    <property type="match status" value="1"/>
</dbReference>
<dbReference type="eggNOG" id="COG3136">
    <property type="taxonomic scope" value="Bacteria"/>
</dbReference>
<keyword evidence="1" id="KW-0812">Transmembrane</keyword>
<keyword evidence="1" id="KW-1133">Transmembrane helix</keyword>